<evidence type="ECO:0000313" key="4">
    <source>
        <dbReference type="Proteomes" id="UP001318040"/>
    </source>
</evidence>
<feature type="compositionally biased region" description="Polar residues" evidence="2">
    <location>
        <begin position="65"/>
        <end position="79"/>
    </location>
</feature>
<dbReference type="PANTHER" id="PTHR12832">
    <property type="entry name" value="TESTIS-SPECIFIC PROTEIN PBS13 T-COMPLEX 11"/>
    <property type="match status" value="1"/>
</dbReference>
<dbReference type="KEGG" id="pmrn:116940010"/>
<feature type="region of interest" description="Disordered" evidence="2">
    <location>
        <begin position="17"/>
        <end position="80"/>
    </location>
</feature>
<keyword evidence="3" id="KW-0472">Membrane</keyword>
<dbReference type="GeneID" id="116940010"/>
<sequence length="562" mass="61090">MVFIQFQLSNVQKDGWSDGAIMSRDGGERRGPAEEVDKEEHLRERADSSGSAMEVEGSVRKRVRQNTPSPQNSLSSIASSPPRLVSVDELMETAHSMTNMALAHEIVLNGDFQLQKKPPPEHSLEKHVSDIVRKAFWDCLQTQLDEDPPTYNHAIVLLGEIKESLLLLLLPGHTRLRSVIEEALDLQLIAQEAQNGALDFPRLATFILDTMGSLCAPARDDDIARLRTVSGVVPLFREIFQVLELMKMDMANFTIQSLRPHLQEQAIEYERKKFQEFLNKQPNALEFTTRWLTEAAQELGGVGSEKTAAAATAAAATTGERVATSAVPGQEAITTPAPPSAIAVLNHAYATLLSWDHGSRSFPETVLMDQARLEDMQLRLWGLELLAAVLLVTVGAGGTAVSGLSAFAGRLKSTAVALLEGKHIRSPGIGDTLISVSEQMARELQSCLSEHGFPPLSSEAESFLIGQICSLNSEENAVIKLIESRVRAVMLGTLVVNSPQRGPQPLPGGLSPIRAELEPLQATFARLMAFNRAVFAPVYSDVLRRVHHGVGSAATGPSSSKE</sequence>
<keyword evidence="4" id="KW-1185">Reference proteome</keyword>
<feature type="transmembrane region" description="Helical" evidence="3">
    <location>
        <begin position="380"/>
        <end position="404"/>
    </location>
</feature>
<organism evidence="4 5">
    <name type="scientific">Petromyzon marinus</name>
    <name type="common">Sea lamprey</name>
    <dbReference type="NCBI Taxonomy" id="7757"/>
    <lineage>
        <taxon>Eukaryota</taxon>
        <taxon>Metazoa</taxon>
        <taxon>Chordata</taxon>
        <taxon>Craniata</taxon>
        <taxon>Vertebrata</taxon>
        <taxon>Cyclostomata</taxon>
        <taxon>Hyperoartia</taxon>
        <taxon>Petromyzontiformes</taxon>
        <taxon>Petromyzontidae</taxon>
        <taxon>Petromyzon</taxon>
    </lineage>
</organism>
<dbReference type="Pfam" id="PF05794">
    <property type="entry name" value="Tcp11"/>
    <property type="match status" value="1"/>
</dbReference>
<dbReference type="Proteomes" id="UP001318040">
    <property type="component" value="Chromosome 7"/>
</dbReference>
<accession>A0AAJ7SV65</accession>
<dbReference type="RefSeq" id="XP_032805097.1">
    <property type="nucleotide sequence ID" value="XM_032949206.1"/>
</dbReference>
<keyword evidence="3" id="KW-1133">Transmembrane helix</keyword>
<evidence type="ECO:0000256" key="2">
    <source>
        <dbReference type="SAM" id="MobiDB-lite"/>
    </source>
</evidence>
<evidence type="ECO:0000256" key="1">
    <source>
        <dbReference type="ARBA" id="ARBA00010954"/>
    </source>
</evidence>
<dbReference type="CTD" id="55346"/>
<protein>
    <submittedName>
        <fullName evidence="5">T-complex protein 11-like protein 1 isoform X1</fullName>
    </submittedName>
</protein>
<evidence type="ECO:0000256" key="3">
    <source>
        <dbReference type="SAM" id="Phobius"/>
    </source>
</evidence>
<dbReference type="AlphaFoldDB" id="A0AAJ7SV65"/>
<dbReference type="InterPro" id="IPR008862">
    <property type="entry name" value="Tcp11"/>
</dbReference>
<keyword evidence="3" id="KW-0812">Transmembrane</keyword>
<dbReference type="GO" id="GO:0007165">
    <property type="term" value="P:signal transduction"/>
    <property type="evidence" value="ECO:0007669"/>
    <property type="project" value="TreeGrafter"/>
</dbReference>
<feature type="compositionally biased region" description="Basic and acidic residues" evidence="2">
    <location>
        <begin position="25"/>
        <end position="47"/>
    </location>
</feature>
<name>A0AAJ7SV65_PETMA</name>
<reference evidence="5" key="1">
    <citation type="submission" date="2025-08" db="UniProtKB">
        <authorList>
            <consortium name="RefSeq"/>
        </authorList>
    </citation>
    <scope>IDENTIFICATION</scope>
    <source>
        <tissue evidence="5">Sperm</tissue>
    </source>
</reference>
<gene>
    <name evidence="5" type="primary">TCP11L1</name>
</gene>
<dbReference type="PANTHER" id="PTHR12832:SF11">
    <property type="entry name" value="LD23868P"/>
    <property type="match status" value="1"/>
</dbReference>
<evidence type="ECO:0000313" key="5">
    <source>
        <dbReference type="RefSeq" id="XP_032805097.1"/>
    </source>
</evidence>
<comment type="similarity">
    <text evidence="1">Belongs to the TCP11 family.</text>
</comment>
<proteinExistence type="inferred from homology"/>